<feature type="region of interest" description="Disordered" evidence="7">
    <location>
        <begin position="1"/>
        <end position="31"/>
    </location>
</feature>
<dbReference type="RefSeq" id="WP_210683266.1">
    <property type="nucleotide sequence ID" value="NZ_JAGMWN010000010.1"/>
</dbReference>
<keyword evidence="5" id="KW-0408">Iron</keyword>
<dbReference type="InterPro" id="IPR017896">
    <property type="entry name" value="4Fe4S_Fe-S-bd"/>
</dbReference>
<organism evidence="10 11">
    <name type="scientific">Marivibrio halodurans</name>
    <dbReference type="NCBI Taxonomy" id="2039722"/>
    <lineage>
        <taxon>Bacteria</taxon>
        <taxon>Pseudomonadati</taxon>
        <taxon>Pseudomonadota</taxon>
        <taxon>Alphaproteobacteria</taxon>
        <taxon>Rhodospirillales</taxon>
        <taxon>Rhodospirillaceae</taxon>
        <taxon>Marivibrio</taxon>
    </lineage>
</organism>
<accession>A0A8J7S4K9</accession>
<dbReference type="Proteomes" id="UP000672602">
    <property type="component" value="Unassembled WGS sequence"/>
</dbReference>
<keyword evidence="8" id="KW-0472">Membrane</keyword>
<reference evidence="10" key="1">
    <citation type="submission" date="2021-04" db="EMBL/GenBank/DDBJ databases">
        <authorList>
            <person name="Zhang D.-C."/>
        </authorList>
    </citation>
    <scope>NUCLEOTIDE SEQUENCE</scope>
    <source>
        <strain evidence="10">CGMCC 1.15697</strain>
    </source>
</reference>
<feature type="transmembrane region" description="Helical" evidence="8">
    <location>
        <begin position="110"/>
        <end position="127"/>
    </location>
</feature>
<dbReference type="GO" id="GO:0046872">
    <property type="term" value="F:metal ion binding"/>
    <property type="evidence" value="ECO:0007669"/>
    <property type="project" value="UniProtKB-KW"/>
</dbReference>
<dbReference type="Pfam" id="PF13746">
    <property type="entry name" value="Fer4_18"/>
    <property type="match status" value="1"/>
</dbReference>
<dbReference type="PANTHER" id="PTHR30176">
    <property type="entry name" value="FERREDOXIN-TYPE PROTEIN NAPH"/>
    <property type="match status" value="1"/>
</dbReference>
<protein>
    <submittedName>
        <fullName evidence="10">Cytochrome c oxidase accessory protein CcoG</fullName>
    </submittedName>
</protein>
<dbReference type="GO" id="GO:0051539">
    <property type="term" value="F:4 iron, 4 sulfur cluster binding"/>
    <property type="evidence" value="ECO:0007669"/>
    <property type="project" value="UniProtKB-KW"/>
</dbReference>
<evidence type="ECO:0000313" key="10">
    <source>
        <dbReference type="EMBL" id="MBP5858674.1"/>
    </source>
</evidence>
<dbReference type="Pfam" id="PF11614">
    <property type="entry name" value="FixG_C"/>
    <property type="match status" value="1"/>
</dbReference>
<dbReference type="InterPro" id="IPR014116">
    <property type="entry name" value="Cyt_c_oxidase_cbb3_FixG"/>
</dbReference>
<sequence>MSTADSAADRAAGDPVSRSGGPDRYDVEPVNRRDRQQPLYAPKKKIYPKRAEGYFRRLKWLIMAVTLTIYYVTPWLRWDRGEFAPDQAVLIDLMNRRFYFFMIEIWPQEFYYVAGMLVMAGIGLFLVTSSVGRAWCGYACPQTVWVDLFIWVERLVEGDRNKRMRLDQQPWGPGKIAKRVVKHGIWLAIAVATGGAWIFYFADAPTLFTDLFTGEAAGIAYSTVAVLTFTTYTLGGHMREQICTYMCPWPRIQGAMLDENSLTVTYNDWRGEPRSRHQKKSAHEGRVLGDCVDCNACVAVCPMGIDIRDGQQLECITCALCIDACDSVMGKLGRPGGLISYATLNDYNANMALAKDSAGRIDPARVRRADGTLSDAVRHTTWRSIMRPRTLIYFLVWAAIGLFMVWHVSARERLDLNVLHDRNPQFVQLSNGDVRNGYTIKILNMMPEPRTLRLTVEGLPGALMTMPGAGDAPRRAIFLDARPDQLRAQRIFVQADPDQTGAGDHGIRFRIHDVFGSEDASYEASFVAGDGR</sequence>
<dbReference type="Gene3D" id="1.10.1060.10">
    <property type="entry name" value="Alpha-helical ferredoxin"/>
    <property type="match status" value="1"/>
</dbReference>
<proteinExistence type="predicted"/>
<name>A0A8J7S4K9_9PROT</name>
<dbReference type="PROSITE" id="PS00198">
    <property type="entry name" value="4FE4S_FER_1"/>
    <property type="match status" value="1"/>
</dbReference>
<dbReference type="SUPFAM" id="SSF54862">
    <property type="entry name" value="4Fe-4S ferredoxins"/>
    <property type="match status" value="1"/>
</dbReference>
<feature type="domain" description="4Fe-4S ferredoxin-type" evidence="9">
    <location>
        <begin position="283"/>
        <end position="310"/>
    </location>
</feature>
<keyword evidence="2" id="KW-0004">4Fe-4S</keyword>
<evidence type="ECO:0000256" key="5">
    <source>
        <dbReference type="ARBA" id="ARBA00023004"/>
    </source>
</evidence>
<evidence type="ECO:0000256" key="1">
    <source>
        <dbReference type="ARBA" id="ARBA00022448"/>
    </source>
</evidence>
<dbReference type="NCBIfam" id="TIGR02745">
    <property type="entry name" value="ccoG_rdxA_fixG"/>
    <property type="match status" value="1"/>
</dbReference>
<keyword evidence="1" id="KW-0813">Transport</keyword>
<evidence type="ECO:0000256" key="8">
    <source>
        <dbReference type="SAM" id="Phobius"/>
    </source>
</evidence>
<keyword evidence="6" id="KW-0411">Iron-sulfur</keyword>
<gene>
    <name evidence="10" type="primary">ccoG</name>
    <name evidence="10" type="ORF">KAJ83_16765</name>
</gene>
<feature type="transmembrane region" description="Helical" evidence="8">
    <location>
        <begin position="58"/>
        <end position="76"/>
    </location>
</feature>
<evidence type="ECO:0000256" key="3">
    <source>
        <dbReference type="ARBA" id="ARBA00022723"/>
    </source>
</evidence>
<feature type="compositionally biased region" description="Basic and acidic residues" evidence="7">
    <location>
        <begin position="21"/>
        <end position="31"/>
    </location>
</feature>
<dbReference type="Gene3D" id="2.60.40.10">
    <property type="entry name" value="Immunoglobulins"/>
    <property type="match status" value="1"/>
</dbReference>
<feature type="transmembrane region" description="Helical" evidence="8">
    <location>
        <begin position="214"/>
        <end position="234"/>
    </location>
</feature>
<comment type="caution">
    <text evidence="10">The sequence shown here is derived from an EMBL/GenBank/DDBJ whole genome shotgun (WGS) entry which is preliminary data.</text>
</comment>
<keyword evidence="4" id="KW-0249">Electron transport</keyword>
<dbReference type="InterPro" id="IPR032879">
    <property type="entry name" value="FixG_C"/>
</dbReference>
<feature type="transmembrane region" description="Helical" evidence="8">
    <location>
        <begin position="184"/>
        <end position="202"/>
    </location>
</feature>
<keyword evidence="8" id="KW-1133">Transmembrane helix</keyword>
<evidence type="ECO:0000313" key="11">
    <source>
        <dbReference type="Proteomes" id="UP000672602"/>
    </source>
</evidence>
<dbReference type="EMBL" id="JAGMWN010000010">
    <property type="protein sequence ID" value="MBP5858674.1"/>
    <property type="molecule type" value="Genomic_DNA"/>
</dbReference>
<dbReference type="PROSITE" id="PS51379">
    <property type="entry name" value="4FE4S_FER_2"/>
    <property type="match status" value="1"/>
</dbReference>
<dbReference type="GO" id="GO:0005886">
    <property type="term" value="C:plasma membrane"/>
    <property type="evidence" value="ECO:0007669"/>
    <property type="project" value="TreeGrafter"/>
</dbReference>
<feature type="transmembrane region" description="Helical" evidence="8">
    <location>
        <begin position="391"/>
        <end position="409"/>
    </location>
</feature>
<dbReference type="PANTHER" id="PTHR30176:SF3">
    <property type="entry name" value="FERREDOXIN-TYPE PROTEIN NAPH"/>
    <property type="match status" value="1"/>
</dbReference>
<dbReference type="InterPro" id="IPR013783">
    <property type="entry name" value="Ig-like_fold"/>
</dbReference>
<dbReference type="AlphaFoldDB" id="A0A8J7S4K9"/>
<evidence type="ECO:0000256" key="7">
    <source>
        <dbReference type="SAM" id="MobiDB-lite"/>
    </source>
</evidence>
<keyword evidence="11" id="KW-1185">Reference proteome</keyword>
<keyword evidence="8" id="KW-0812">Transmembrane</keyword>
<dbReference type="Pfam" id="PF12801">
    <property type="entry name" value="Fer4_5"/>
    <property type="match status" value="1"/>
</dbReference>
<dbReference type="InterPro" id="IPR051684">
    <property type="entry name" value="Electron_Trans/Redox"/>
</dbReference>
<keyword evidence="3" id="KW-0479">Metal-binding</keyword>
<dbReference type="InterPro" id="IPR009051">
    <property type="entry name" value="Helical_ferredxn"/>
</dbReference>
<evidence type="ECO:0000256" key="6">
    <source>
        <dbReference type="ARBA" id="ARBA00023014"/>
    </source>
</evidence>
<evidence type="ECO:0000256" key="4">
    <source>
        <dbReference type="ARBA" id="ARBA00022982"/>
    </source>
</evidence>
<evidence type="ECO:0000256" key="2">
    <source>
        <dbReference type="ARBA" id="ARBA00022485"/>
    </source>
</evidence>
<dbReference type="InterPro" id="IPR017900">
    <property type="entry name" value="4Fe4S_Fe_S_CS"/>
</dbReference>
<evidence type="ECO:0000259" key="9">
    <source>
        <dbReference type="PROSITE" id="PS51379"/>
    </source>
</evidence>